<feature type="domain" description="Ig-like" evidence="3">
    <location>
        <begin position="505"/>
        <end position="577"/>
    </location>
</feature>
<comment type="caution">
    <text evidence="4">The sequence shown here is derived from an EMBL/GenBank/DDBJ whole genome shotgun (WGS) entry which is preliminary data.</text>
</comment>
<dbReference type="NCBIfam" id="TIGR04183">
    <property type="entry name" value="Por_Secre_tail"/>
    <property type="match status" value="1"/>
</dbReference>
<name>A0A972FL60_9FLAO</name>
<gene>
    <name evidence="4" type="ORF">G6047_06895</name>
</gene>
<organism evidence="4 5">
    <name type="scientific">Flavobacterium silvaticum</name>
    <dbReference type="NCBI Taxonomy" id="1852020"/>
    <lineage>
        <taxon>Bacteria</taxon>
        <taxon>Pseudomonadati</taxon>
        <taxon>Bacteroidota</taxon>
        <taxon>Flavobacteriia</taxon>
        <taxon>Flavobacteriales</taxon>
        <taxon>Flavobacteriaceae</taxon>
        <taxon>Flavobacterium</taxon>
    </lineage>
</organism>
<dbReference type="Proteomes" id="UP000712080">
    <property type="component" value="Unassembled WGS sequence"/>
</dbReference>
<protein>
    <submittedName>
        <fullName evidence="4">T9SS type A sorting domain-containing protein</fullName>
    </submittedName>
</protein>
<keyword evidence="1" id="KW-0732">Signal</keyword>
<evidence type="ECO:0000259" key="2">
    <source>
        <dbReference type="Pfam" id="PF18962"/>
    </source>
</evidence>
<dbReference type="InterPro" id="IPR044023">
    <property type="entry name" value="Ig_7"/>
</dbReference>
<reference evidence="4" key="1">
    <citation type="submission" date="2020-02" db="EMBL/GenBank/DDBJ databases">
        <title>Flavobacterium sp. genome.</title>
        <authorList>
            <person name="Jung H.S."/>
            <person name="Baek J.H."/>
            <person name="Jeon C.O."/>
        </authorList>
    </citation>
    <scope>NUCLEOTIDE SEQUENCE</scope>
    <source>
        <strain evidence="4">SE-s28</strain>
    </source>
</reference>
<evidence type="ECO:0000259" key="3">
    <source>
        <dbReference type="Pfam" id="PF19081"/>
    </source>
</evidence>
<accession>A0A972FL60</accession>
<proteinExistence type="predicted"/>
<dbReference type="EMBL" id="JAAMPU010000102">
    <property type="protein sequence ID" value="NMH27753.1"/>
    <property type="molecule type" value="Genomic_DNA"/>
</dbReference>
<keyword evidence="5" id="KW-1185">Reference proteome</keyword>
<dbReference type="Pfam" id="PF18962">
    <property type="entry name" value="Por_Secre_tail"/>
    <property type="match status" value="1"/>
</dbReference>
<sequence length="957" mass="100362">MKQSVRLHFTSLVFILALAVSSPVKSFGQILGWDTTGISGFGISPFMPSTFDPHIVTSGLVRGSAIGTSGGSAASCWGGAGGWGTTPLDQNSFYVTFQATPGYKVSLANISTATRRSNAGPSGCSVWYSIGGSPFVTLGSWTTTSTSGTTGTPNNFSLTGIAALQDIAAGTIIKFALVPEGSAIGNYYLTGATNSLKIEGNVEVAVDPLITPSADFLPSFGDVIVGNTSAFQSFTVDAEGLTSELTIMAPDGFEISTDNINWYPGTDIETNFGSLDDLEVLVRFKPTVVGEAVGDIFISSPGAETRVVTVSGNGINTGLSVSPQTINTLSYIEGQGPSSSVQLQSLISSGLNPASGNIEFLLDAENLTNYEMSLDGISWAGVISFPYSSADNNISNPSIFVRLKAGLPEGPVVTEQIAISGGGFTTSIALTGLVISEDMLLSQTFCYPATAGQLVAPESAFWFSVPSGGTALSTSDTIESGTYYVSLTGETGTRIAVEIVVNSLPGAPSAASQSFCQGALVSALTTISGNNIKWYATQSGGTELSPDTELTSGTYYASQTTGECESLRASVAVTLNPIPDAPTTIAQDQEFCNAATVEDLFPAPFAGTDTAPIIEGWPGLIGYGFTGQQWMSGGEGASGINYYFTNFTQTPTSIPVMTSIETITTFDQLKSITILAAAPNDVPSGINKNLYISKIIDGIEIPVETVVLSDLLTYYTINIFGLEGNVKIKIAKDPSMAVFQMDTLQFTFYQLGEGMNWYSQQTDGNPLVVSDELVSGTYYLSQTVGGCESTRTPVEISIQSPTQPQGEATQEFVIGETLADLDVTGTNIVWYDNAELSGTPLDASALLADGTTYYAVSVQGSCTSEVLAVTTDETLGLDSAEINGLKYYPNPVTDVLSISYSSTISSIQVYTISGQLLNHSEPNSDSAKMNMLALASGVYFLKVTSDTFSKTIRIIKQ</sequence>
<feature type="domain" description="Secretion system C-terminal sorting" evidence="2">
    <location>
        <begin position="888"/>
        <end position="951"/>
    </location>
</feature>
<dbReference type="Pfam" id="PF19081">
    <property type="entry name" value="Ig_7"/>
    <property type="match status" value="1"/>
</dbReference>
<evidence type="ECO:0000313" key="4">
    <source>
        <dbReference type="EMBL" id="NMH27753.1"/>
    </source>
</evidence>
<dbReference type="AlphaFoldDB" id="A0A972FL60"/>
<evidence type="ECO:0000313" key="5">
    <source>
        <dbReference type="Proteomes" id="UP000712080"/>
    </source>
</evidence>
<evidence type="ECO:0000256" key="1">
    <source>
        <dbReference type="ARBA" id="ARBA00022729"/>
    </source>
</evidence>
<dbReference type="RefSeq" id="WP_169526752.1">
    <property type="nucleotide sequence ID" value="NZ_JAAMPU010000102.1"/>
</dbReference>
<dbReference type="InterPro" id="IPR026444">
    <property type="entry name" value="Secre_tail"/>
</dbReference>